<reference evidence="2" key="1">
    <citation type="submission" date="2023-05" db="EMBL/GenBank/DDBJ databases">
        <title>Nepenthes gracilis genome sequencing.</title>
        <authorList>
            <person name="Fukushima K."/>
        </authorList>
    </citation>
    <scope>NUCLEOTIDE SEQUENCE</scope>
    <source>
        <strain evidence="2">SING2019-196</strain>
    </source>
</reference>
<dbReference type="AlphaFoldDB" id="A0AAD3TEN7"/>
<evidence type="ECO:0000313" key="2">
    <source>
        <dbReference type="EMBL" id="GMH27182.1"/>
    </source>
</evidence>
<keyword evidence="3" id="KW-1185">Reference proteome</keyword>
<dbReference type="EMBL" id="BSYO01000032">
    <property type="protein sequence ID" value="GMH27182.1"/>
    <property type="molecule type" value="Genomic_DNA"/>
</dbReference>
<feature type="compositionally biased region" description="Basic residues" evidence="1">
    <location>
        <begin position="67"/>
        <end position="105"/>
    </location>
</feature>
<evidence type="ECO:0000256" key="1">
    <source>
        <dbReference type="SAM" id="MobiDB-lite"/>
    </source>
</evidence>
<dbReference type="Proteomes" id="UP001279734">
    <property type="component" value="Unassembled WGS sequence"/>
</dbReference>
<gene>
    <name evidence="2" type="ORF">Nepgr_029025</name>
</gene>
<name>A0AAD3TEN7_NEPGR</name>
<protein>
    <submittedName>
        <fullName evidence="2">Uncharacterized protein</fullName>
    </submittedName>
</protein>
<comment type="caution">
    <text evidence="2">The sequence shown here is derived from an EMBL/GenBank/DDBJ whole genome shotgun (WGS) entry which is preliminary data.</text>
</comment>
<accession>A0AAD3TEN7</accession>
<feature type="region of interest" description="Disordered" evidence="1">
    <location>
        <begin position="1"/>
        <end position="23"/>
    </location>
</feature>
<evidence type="ECO:0000313" key="3">
    <source>
        <dbReference type="Proteomes" id="UP001279734"/>
    </source>
</evidence>
<sequence>MYNIQVAGEEERKGNRSKRERSTILWENPVNSEENRRFLEVPVIGAVVQHRIAAGQRGIRATTEQGRRKRKKEGKGKNGKRKGKGKRKKRGGKKRKKKKKKKKNKITGERILGKRNGVERRVWDFFIY</sequence>
<feature type="region of interest" description="Disordered" evidence="1">
    <location>
        <begin position="55"/>
        <end position="113"/>
    </location>
</feature>
<organism evidence="2 3">
    <name type="scientific">Nepenthes gracilis</name>
    <name type="common">Slender pitcher plant</name>
    <dbReference type="NCBI Taxonomy" id="150966"/>
    <lineage>
        <taxon>Eukaryota</taxon>
        <taxon>Viridiplantae</taxon>
        <taxon>Streptophyta</taxon>
        <taxon>Embryophyta</taxon>
        <taxon>Tracheophyta</taxon>
        <taxon>Spermatophyta</taxon>
        <taxon>Magnoliopsida</taxon>
        <taxon>eudicotyledons</taxon>
        <taxon>Gunneridae</taxon>
        <taxon>Pentapetalae</taxon>
        <taxon>Caryophyllales</taxon>
        <taxon>Nepenthaceae</taxon>
        <taxon>Nepenthes</taxon>
    </lineage>
</organism>
<proteinExistence type="predicted"/>